<proteinExistence type="predicted"/>
<organism evidence="2">
    <name type="scientific">Rhizophora mucronata</name>
    <name type="common">Asiatic mangrove</name>
    <dbReference type="NCBI Taxonomy" id="61149"/>
    <lineage>
        <taxon>Eukaryota</taxon>
        <taxon>Viridiplantae</taxon>
        <taxon>Streptophyta</taxon>
        <taxon>Embryophyta</taxon>
        <taxon>Tracheophyta</taxon>
        <taxon>Spermatophyta</taxon>
        <taxon>Magnoliopsida</taxon>
        <taxon>eudicotyledons</taxon>
        <taxon>Gunneridae</taxon>
        <taxon>Pentapetalae</taxon>
        <taxon>rosids</taxon>
        <taxon>fabids</taxon>
        <taxon>Malpighiales</taxon>
        <taxon>Rhizophoraceae</taxon>
        <taxon>Rhizophora</taxon>
    </lineage>
</organism>
<evidence type="ECO:0000256" key="1">
    <source>
        <dbReference type="SAM" id="Phobius"/>
    </source>
</evidence>
<reference evidence="2" key="1">
    <citation type="submission" date="2018-02" db="EMBL/GenBank/DDBJ databases">
        <title>Rhizophora mucronata_Transcriptome.</title>
        <authorList>
            <person name="Meera S.P."/>
            <person name="Sreeshan A."/>
            <person name="Augustine A."/>
        </authorList>
    </citation>
    <scope>NUCLEOTIDE SEQUENCE</scope>
    <source>
        <tissue evidence="2">Leaf</tissue>
    </source>
</reference>
<name>A0A2P2KP98_RHIMU</name>
<accession>A0A2P2KP98</accession>
<protein>
    <submittedName>
        <fullName evidence="2">Derlin</fullName>
    </submittedName>
</protein>
<keyword evidence="1" id="KW-1133">Transmembrane helix</keyword>
<evidence type="ECO:0000313" key="2">
    <source>
        <dbReference type="EMBL" id="MBX07524.1"/>
    </source>
</evidence>
<dbReference type="EMBL" id="GGEC01027040">
    <property type="protein sequence ID" value="MBX07524.1"/>
    <property type="molecule type" value="Transcribed_RNA"/>
</dbReference>
<keyword evidence="1" id="KW-0812">Transmembrane</keyword>
<dbReference type="AlphaFoldDB" id="A0A2P2KP98"/>
<feature type="transmembrane region" description="Helical" evidence="1">
    <location>
        <begin position="26"/>
        <end position="50"/>
    </location>
</feature>
<keyword evidence="1" id="KW-0472">Membrane</keyword>
<feature type="transmembrane region" description="Helical" evidence="1">
    <location>
        <begin position="71"/>
        <end position="90"/>
    </location>
</feature>
<sequence length="91" mass="10211">MCFDIISTSIQGFSLRVYVWSKQNPFIHVLFGFSILVGGISLSNIGIIAIKLKSTLHACCAYFFTPDGQESIKVIIILFFVFLFLIMSKLV</sequence>